<dbReference type="PANTHER" id="PTHR46696:SF1">
    <property type="entry name" value="CYTOCHROME P450 YJIB-RELATED"/>
    <property type="match status" value="1"/>
</dbReference>
<sequence length="396" mass="42423">MTVVEIDLSDPESSRDPAATYGAARERSAVARLVAPGMPPMWAVTRYAPARALFTDPRLALGEATFALLPTLVAAEYLPYLRTMQQMEGPEHARLRSAVSPAFTPARAAAFRPRAEAIVDAALARVAAGRVDLVEVARPLPIEIICALVGVPEDERAPWHEFGAAVATGHGPAFVEAVPRIIEAARAAVEAARARRGDDVLSTLVRTPDGPTDTELVTLVWQLLLAGQVPALLVPNAVHALLTHRGSAAALRADPALLPNAVEELIRWCGPQLLSLPRIAQEDVELDDVTIGKGDMVAAALVGANRDPRVFTDPDVLRLDRPNANAHLGFAHGPHFCLGAGLARMQTEVTLRAVLRRAPRLPEPDEAARRPDPGTWRLTSLPVLLDAPRPGAPRLR</sequence>
<protein>
    <submittedName>
        <fullName evidence="7">Cytochrome P450</fullName>
    </submittedName>
</protein>
<accession>F4CM75</accession>
<dbReference type="Pfam" id="PF00067">
    <property type="entry name" value="p450"/>
    <property type="match status" value="1"/>
</dbReference>
<dbReference type="Proteomes" id="UP000007809">
    <property type="component" value="Chromosome"/>
</dbReference>
<dbReference type="SUPFAM" id="SSF48264">
    <property type="entry name" value="Cytochrome P450"/>
    <property type="match status" value="1"/>
</dbReference>
<keyword evidence="6" id="KW-0503">Monooxygenase</keyword>
<evidence type="ECO:0000256" key="5">
    <source>
        <dbReference type="ARBA" id="ARBA00023004"/>
    </source>
</evidence>
<dbReference type="FunFam" id="1.10.630.10:FF:000018">
    <property type="entry name" value="Cytochrome P450 monooxygenase"/>
    <property type="match status" value="1"/>
</dbReference>
<dbReference type="Gene3D" id="1.10.630.10">
    <property type="entry name" value="Cytochrome P450"/>
    <property type="match status" value="1"/>
</dbReference>
<keyword evidence="4" id="KW-0560">Oxidoreductase</keyword>
<keyword evidence="3" id="KW-0479">Metal-binding</keyword>
<organism evidence="7 8">
    <name type="scientific">Pseudonocardia dioxanivorans (strain ATCC 55486 / DSM 44775 / JCM 13855 / CB1190)</name>
    <dbReference type="NCBI Taxonomy" id="675635"/>
    <lineage>
        <taxon>Bacteria</taxon>
        <taxon>Bacillati</taxon>
        <taxon>Actinomycetota</taxon>
        <taxon>Actinomycetes</taxon>
        <taxon>Pseudonocardiales</taxon>
        <taxon>Pseudonocardiaceae</taxon>
        <taxon>Pseudonocardia</taxon>
    </lineage>
</organism>
<dbReference type="PANTHER" id="PTHR46696">
    <property type="entry name" value="P450, PUTATIVE (EUROFUNG)-RELATED"/>
    <property type="match status" value="1"/>
</dbReference>
<proteinExistence type="inferred from homology"/>
<dbReference type="EMBL" id="CP002593">
    <property type="protein sequence ID" value="AEA22758.1"/>
    <property type="molecule type" value="Genomic_DNA"/>
</dbReference>
<name>F4CM75_PSEUX</name>
<evidence type="ECO:0000256" key="6">
    <source>
        <dbReference type="ARBA" id="ARBA00023033"/>
    </source>
</evidence>
<dbReference type="RefSeq" id="WP_013672699.1">
    <property type="nucleotide sequence ID" value="NC_015312.1"/>
</dbReference>
<comment type="similarity">
    <text evidence="1">Belongs to the cytochrome P450 family.</text>
</comment>
<keyword evidence="5" id="KW-0408">Iron</keyword>
<dbReference type="GO" id="GO:0016705">
    <property type="term" value="F:oxidoreductase activity, acting on paired donors, with incorporation or reduction of molecular oxygen"/>
    <property type="evidence" value="ECO:0007669"/>
    <property type="project" value="InterPro"/>
</dbReference>
<dbReference type="AlphaFoldDB" id="F4CM75"/>
<dbReference type="GO" id="GO:0005506">
    <property type="term" value="F:iron ion binding"/>
    <property type="evidence" value="ECO:0007669"/>
    <property type="project" value="InterPro"/>
</dbReference>
<keyword evidence="8" id="KW-1185">Reference proteome</keyword>
<reference evidence="7 8" key="1">
    <citation type="journal article" date="2011" name="J. Bacteriol.">
        <title>Genome sequence of the 1,4-dioxane-degrading Pseudonocardia dioxanivorans strain CB1190.</title>
        <authorList>
            <person name="Sales C.M."/>
            <person name="Mahendra S."/>
            <person name="Grostern A."/>
            <person name="Parales R.E."/>
            <person name="Goodwin L.A."/>
            <person name="Woyke T."/>
            <person name="Nolan M."/>
            <person name="Lapidus A."/>
            <person name="Chertkov O."/>
            <person name="Ovchinnikova G."/>
            <person name="Sczyrba A."/>
            <person name="Alvarez-Cohen L."/>
        </authorList>
    </citation>
    <scope>NUCLEOTIDE SEQUENCE [LARGE SCALE GENOMIC DNA]</scope>
    <source>
        <strain evidence="8">ATCC 55486 / DSM 44775 / JCM 13855 / CB1190</strain>
    </source>
</reference>
<dbReference type="PRINTS" id="PR00359">
    <property type="entry name" value="BP450"/>
</dbReference>
<evidence type="ECO:0000256" key="4">
    <source>
        <dbReference type="ARBA" id="ARBA00023002"/>
    </source>
</evidence>
<dbReference type="InterPro" id="IPR002397">
    <property type="entry name" value="Cyt_P450_B"/>
</dbReference>
<dbReference type="InterPro" id="IPR036396">
    <property type="entry name" value="Cyt_P450_sf"/>
</dbReference>
<evidence type="ECO:0000313" key="8">
    <source>
        <dbReference type="Proteomes" id="UP000007809"/>
    </source>
</evidence>
<evidence type="ECO:0000313" key="7">
    <source>
        <dbReference type="EMBL" id="AEA22758.1"/>
    </source>
</evidence>
<evidence type="ECO:0000256" key="2">
    <source>
        <dbReference type="ARBA" id="ARBA00022617"/>
    </source>
</evidence>
<gene>
    <name evidence="7" type="ordered locus">Psed_0494</name>
</gene>
<dbReference type="HOGENOM" id="CLU_033716_1_0_11"/>
<dbReference type="GO" id="GO:0004497">
    <property type="term" value="F:monooxygenase activity"/>
    <property type="evidence" value="ECO:0007669"/>
    <property type="project" value="UniProtKB-KW"/>
</dbReference>
<dbReference type="GO" id="GO:0020037">
    <property type="term" value="F:heme binding"/>
    <property type="evidence" value="ECO:0007669"/>
    <property type="project" value="InterPro"/>
</dbReference>
<evidence type="ECO:0000256" key="1">
    <source>
        <dbReference type="ARBA" id="ARBA00010617"/>
    </source>
</evidence>
<dbReference type="STRING" id="675635.Psed_0494"/>
<dbReference type="InterPro" id="IPR001128">
    <property type="entry name" value="Cyt_P450"/>
</dbReference>
<dbReference type="eggNOG" id="COG2124">
    <property type="taxonomic scope" value="Bacteria"/>
</dbReference>
<dbReference type="KEGG" id="pdx:Psed_0494"/>
<evidence type="ECO:0000256" key="3">
    <source>
        <dbReference type="ARBA" id="ARBA00022723"/>
    </source>
</evidence>
<keyword evidence="2" id="KW-0349">Heme</keyword>